<dbReference type="AlphaFoldDB" id="A0A858RLY5"/>
<feature type="transmembrane region" description="Helical" evidence="1">
    <location>
        <begin position="85"/>
        <end position="105"/>
    </location>
</feature>
<feature type="transmembrane region" description="Helical" evidence="1">
    <location>
        <begin position="111"/>
        <end position="129"/>
    </location>
</feature>
<feature type="transmembrane region" description="Helical" evidence="1">
    <location>
        <begin position="58"/>
        <end position="78"/>
    </location>
</feature>
<organism evidence="2 3">
    <name type="scientific">Luteolibacter luteus</name>
    <dbReference type="NCBI Taxonomy" id="2728835"/>
    <lineage>
        <taxon>Bacteria</taxon>
        <taxon>Pseudomonadati</taxon>
        <taxon>Verrucomicrobiota</taxon>
        <taxon>Verrucomicrobiia</taxon>
        <taxon>Verrucomicrobiales</taxon>
        <taxon>Verrucomicrobiaceae</taxon>
        <taxon>Luteolibacter</taxon>
    </lineage>
</organism>
<evidence type="ECO:0000313" key="2">
    <source>
        <dbReference type="EMBL" id="QJE97389.1"/>
    </source>
</evidence>
<protein>
    <submittedName>
        <fullName evidence="2">Uncharacterized protein</fullName>
    </submittedName>
</protein>
<accession>A0A858RLY5</accession>
<sequence>MSKPPAHPGAALLAIAGMSLVVALALEIMGLSRKFDALVSQWISGSGLGGEFRQLPSYAVWLWVIPLVFGLAAGMLGSRENWRRAVLWSTTLALTLAWIPVLALAGYKATVTMPFGALVWCGLWSMIYATRHQEPGDQPG</sequence>
<gene>
    <name evidence="2" type="ORF">HHL09_16880</name>
</gene>
<dbReference type="EMBL" id="CP051774">
    <property type="protein sequence ID" value="QJE97389.1"/>
    <property type="molecule type" value="Genomic_DNA"/>
</dbReference>
<name>A0A858RLY5_9BACT</name>
<keyword evidence="1" id="KW-0812">Transmembrane</keyword>
<proteinExistence type="predicted"/>
<keyword evidence="1" id="KW-1133">Transmembrane helix</keyword>
<keyword evidence="3" id="KW-1185">Reference proteome</keyword>
<dbReference type="Proteomes" id="UP000501812">
    <property type="component" value="Chromosome"/>
</dbReference>
<dbReference type="KEGG" id="luo:HHL09_16880"/>
<dbReference type="RefSeq" id="WP_169455789.1">
    <property type="nucleotide sequence ID" value="NZ_CP051774.1"/>
</dbReference>
<evidence type="ECO:0000256" key="1">
    <source>
        <dbReference type="SAM" id="Phobius"/>
    </source>
</evidence>
<reference evidence="2 3" key="1">
    <citation type="submission" date="2020-04" db="EMBL/GenBank/DDBJ databases">
        <title>Luteolibacter sp. G-1-1-1 isolated from soil.</title>
        <authorList>
            <person name="Dahal R.H."/>
        </authorList>
    </citation>
    <scope>NUCLEOTIDE SEQUENCE [LARGE SCALE GENOMIC DNA]</scope>
    <source>
        <strain evidence="2 3">G-1-1-1</strain>
    </source>
</reference>
<keyword evidence="1" id="KW-0472">Membrane</keyword>
<evidence type="ECO:0000313" key="3">
    <source>
        <dbReference type="Proteomes" id="UP000501812"/>
    </source>
</evidence>